<protein>
    <submittedName>
        <fullName evidence="1">Uncharacterized protein</fullName>
    </submittedName>
</protein>
<dbReference type="InterPro" id="IPR038416">
    <property type="entry name" value="Ribosom_S30AE_C_sf"/>
</dbReference>
<gene>
    <name evidence="1" type="ORF">ACFQV2_19745</name>
</gene>
<name>A0ABW2TRL4_9PSEU</name>
<proteinExistence type="predicted"/>
<dbReference type="Gene3D" id="3.30.505.50">
    <property type="entry name" value="Sigma 54 modulation/S30EA ribosomal protein, C-terminal domain"/>
    <property type="match status" value="1"/>
</dbReference>
<keyword evidence="2" id="KW-1185">Reference proteome</keyword>
<dbReference type="EMBL" id="JBHTEY010000004">
    <property type="protein sequence ID" value="MFC7615403.1"/>
    <property type="molecule type" value="Genomic_DNA"/>
</dbReference>
<evidence type="ECO:0000313" key="1">
    <source>
        <dbReference type="EMBL" id="MFC7615403.1"/>
    </source>
</evidence>
<evidence type="ECO:0000313" key="2">
    <source>
        <dbReference type="Proteomes" id="UP001596512"/>
    </source>
</evidence>
<organism evidence="1 2">
    <name type="scientific">Actinokineospora soli</name>
    <dbReference type="NCBI Taxonomy" id="1048753"/>
    <lineage>
        <taxon>Bacteria</taxon>
        <taxon>Bacillati</taxon>
        <taxon>Actinomycetota</taxon>
        <taxon>Actinomycetes</taxon>
        <taxon>Pseudonocardiales</taxon>
        <taxon>Pseudonocardiaceae</taxon>
        <taxon>Actinokineospora</taxon>
    </lineage>
</organism>
<accession>A0ABW2TRL4</accession>
<comment type="caution">
    <text evidence="1">The sequence shown here is derived from an EMBL/GenBank/DDBJ whole genome shotgun (WGS) entry which is preliminary data.</text>
</comment>
<reference evidence="2" key="1">
    <citation type="journal article" date="2019" name="Int. J. Syst. Evol. Microbiol.">
        <title>The Global Catalogue of Microorganisms (GCM) 10K type strain sequencing project: providing services to taxonomists for standard genome sequencing and annotation.</title>
        <authorList>
            <consortium name="The Broad Institute Genomics Platform"/>
            <consortium name="The Broad Institute Genome Sequencing Center for Infectious Disease"/>
            <person name="Wu L."/>
            <person name="Ma J."/>
        </authorList>
    </citation>
    <scope>NUCLEOTIDE SEQUENCE [LARGE SCALE GENOMIC DNA]</scope>
    <source>
        <strain evidence="2">JCM 17695</strain>
    </source>
</reference>
<dbReference type="Proteomes" id="UP001596512">
    <property type="component" value="Unassembled WGS sequence"/>
</dbReference>
<sequence length="49" mass="5177">MRAPRLTEREAVARLAASGEAVLFYVDPADGRGRVLRRGGDGGLVLIAP</sequence>